<accession>A0A382VCP9</accession>
<dbReference type="AlphaFoldDB" id="A0A382VCP9"/>
<name>A0A382VCP9_9ZZZZ</name>
<organism evidence="1">
    <name type="scientific">marine metagenome</name>
    <dbReference type="NCBI Taxonomy" id="408172"/>
    <lineage>
        <taxon>unclassified sequences</taxon>
        <taxon>metagenomes</taxon>
        <taxon>ecological metagenomes</taxon>
    </lineage>
</organism>
<protein>
    <submittedName>
        <fullName evidence="1">Uncharacterized protein</fullName>
    </submittedName>
</protein>
<reference evidence="1" key="1">
    <citation type="submission" date="2018-05" db="EMBL/GenBank/DDBJ databases">
        <authorList>
            <person name="Lanie J.A."/>
            <person name="Ng W.-L."/>
            <person name="Kazmierczak K.M."/>
            <person name="Andrzejewski T.M."/>
            <person name="Davidsen T.M."/>
            <person name="Wayne K.J."/>
            <person name="Tettelin H."/>
            <person name="Glass J.I."/>
            <person name="Rusch D."/>
            <person name="Podicherti R."/>
            <person name="Tsui H.-C.T."/>
            <person name="Winkler M.E."/>
        </authorList>
    </citation>
    <scope>NUCLEOTIDE SEQUENCE</scope>
</reference>
<sequence>MTTTFSPHHCLRGLTTRRYHPTGSASVFAILLLLGSHLCAQEDSDTPEDPVLGAPRILESQTFVGRFDEFEYENYGTYDYPRQVGITSNLRNLYSNLGDPLVYGSQSVSWVESRGLGVKRFTGGSQGQSFFGGAGDGDGSQVSEGGVHGQSGASFRRLFNRVVVGTDGTDRWQSRIIWADEIRTRFTPLTLKMSNL</sequence>
<gene>
    <name evidence="1" type="ORF">METZ01_LOCUS397176</name>
</gene>
<dbReference type="EMBL" id="UINC01150977">
    <property type="protein sequence ID" value="SVD44322.1"/>
    <property type="molecule type" value="Genomic_DNA"/>
</dbReference>
<proteinExistence type="predicted"/>
<evidence type="ECO:0000313" key="1">
    <source>
        <dbReference type="EMBL" id="SVD44322.1"/>
    </source>
</evidence>
<feature type="non-terminal residue" evidence="1">
    <location>
        <position position="196"/>
    </location>
</feature>